<evidence type="ECO:0000256" key="8">
    <source>
        <dbReference type="ARBA" id="ARBA00026100"/>
    </source>
</evidence>
<evidence type="ECO:0000256" key="3">
    <source>
        <dbReference type="ARBA" id="ARBA00022723"/>
    </source>
</evidence>
<dbReference type="AlphaFoldDB" id="A0A193LKB5"/>
<dbReference type="SUPFAM" id="SSF55486">
    <property type="entry name" value="Metalloproteases ('zincins'), catalytic domain"/>
    <property type="match status" value="1"/>
</dbReference>
<dbReference type="STRING" id="1548547.BA177_00400"/>
<evidence type="ECO:0000259" key="10">
    <source>
        <dbReference type="Pfam" id="PF01432"/>
    </source>
</evidence>
<comment type="catalytic activity">
    <reaction evidence="7">
        <text>Hydrolysis of oligopeptides, with broad specificity. Gly or Ala commonly occur as P1 or P1' residues, but more distant residues are also important, as is shown by the fact that Z-Gly-Pro-Gly-|-Gly-Pro-Ala is cleaved, but not Z-(Gly)(5).</text>
        <dbReference type="EC" id="3.4.24.70"/>
    </reaction>
</comment>
<dbReference type="InterPro" id="IPR024080">
    <property type="entry name" value="Neurolysin/TOP_N"/>
</dbReference>
<dbReference type="Gene3D" id="3.40.390.10">
    <property type="entry name" value="Collagenase (Catalytic Domain)"/>
    <property type="match status" value="1"/>
</dbReference>
<name>A0A193LKB5_9GAMM</name>
<evidence type="ECO:0000256" key="4">
    <source>
        <dbReference type="ARBA" id="ARBA00022801"/>
    </source>
</evidence>
<dbReference type="Proteomes" id="UP000092695">
    <property type="component" value="Chromosome"/>
</dbReference>
<dbReference type="InterPro" id="IPR024077">
    <property type="entry name" value="Neurolysin/TOP_dom2"/>
</dbReference>
<dbReference type="PANTHER" id="PTHR11804">
    <property type="entry name" value="PROTEASE M3 THIMET OLIGOPEPTIDASE-RELATED"/>
    <property type="match status" value="1"/>
</dbReference>
<keyword evidence="5 9" id="KW-0862">Zinc</keyword>
<dbReference type="GO" id="GO:0005829">
    <property type="term" value="C:cytosol"/>
    <property type="evidence" value="ECO:0007669"/>
    <property type="project" value="UniProtKB-ARBA"/>
</dbReference>
<dbReference type="CDD" id="cd06456">
    <property type="entry name" value="M3A_DCP"/>
    <property type="match status" value="1"/>
</dbReference>
<sequence length="674" mass="75733">MLNPLLDTGGLPRFRDLQPEHALPALRELISAHRQKLAALLSAETPLDFDSLIKPLEEMQHELRSAFSPVTHLQSVLEDPGWRDAYNAALPLLTEHDAEISQNKALFDAYQQVAAALPPDASNTQRTLIQHALRDFRLGGVALDDEAKAEYREIRQQLASLQAGFEQNVQDSTDNWHLYVADEKRLTGLPESVIARARQAATDLGKSGFRMPLDFPTWQAVATHAADRELRATFYKAWATRASDQAKDPQWDNSNNINRILALRHRLAELVGFNNFGQFSLATKMAGDTGEVIGFLRELAKKTRPAAKREIQDLEALAGRPVEAWDVSYWLEKLKQEKFAVSNELLREYFPVDRVKKGLFALATRLYGVSLKRNDAVQTWHPSVRYYEVHDDNGDIVGGFYTDLFARAGKRNGAWIDECIVRKNLAGENVRPIGYLVCNFSPPNDAGVSLLTHTDVVTLFHEFGHMLHHLLTRVDYPALAGINGVPWDAVELPSQFMENFAWHKDVLTSASGHHETGEPLPDEMFNQLLKSRHCGAALAMLRQIEFALFDFRLHTEFDPEQPTEPLAVLAEVRDEVALVQHPEFNRFPQSFSHIFAGGYAAGYYSYKWAEVLAADAFSAFEESGVFDAGTARRFRQEILEVGGSRDFMQAFVAFRGRKPTLEALLKQSGINIAA</sequence>
<comment type="cofactor">
    <cofactor evidence="9">
        <name>Zn(2+)</name>
        <dbReference type="ChEBI" id="CHEBI:29105"/>
    </cofactor>
    <text evidence="9">Binds 1 zinc ion.</text>
</comment>
<dbReference type="EC" id="3.4.24.70" evidence="8"/>
<organism evidence="12 13">
    <name type="scientific">Woeseia oceani</name>
    <dbReference type="NCBI Taxonomy" id="1548547"/>
    <lineage>
        <taxon>Bacteria</taxon>
        <taxon>Pseudomonadati</taxon>
        <taxon>Pseudomonadota</taxon>
        <taxon>Gammaproteobacteria</taxon>
        <taxon>Woeseiales</taxon>
        <taxon>Woeseiaceae</taxon>
        <taxon>Woeseia</taxon>
    </lineage>
</organism>
<dbReference type="Pfam" id="PF01432">
    <property type="entry name" value="Peptidase_M3"/>
    <property type="match status" value="1"/>
</dbReference>
<dbReference type="EMBL" id="CP016268">
    <property type="protein sequence ID" value="ANO52881.1"/>
    <property type="molecule type" value="Genomic_DNA"/>
</dbReference>
<reference evidence="12 13" key="1">
    <citation type="submission" date="2016-06" db="EMBL/GenBank/DDBJ databases">
        <title>Complete genome sequence of a deep-branching marine Gamma Proteobacterium Woeseia oceani type strain XK5.</title>
        <authorList>
            <person name="Mu D."/>
            <person name="Du Z."/>
        </authorList>
    </citation>
    <scope>NUCLEOTIDE SEQUENCE [LARGE SCALE GENOMIC DNA]</scope>
    <source>
        <strain evidence="12 13">XK5</strain>
    </source>
</reference>
<feature type="domain" description="Oligopeptidase A N-terminal" evidence="11">
    <location>
        <begin position="27"/>
        <end position="148"/>
    </location>
</feature>
<dbReference type="KEGG" id="woc:BA177_00400"/>
<evidence type="ECO:0000256" key="6">
    <source>
        <dbReference type="ARBA" id="ARBA00023049"/>
    </source>
</evidence>
<dbReference type="InterPro" id="IPR024079">
    <property type="entry name" value="MetalloPept_cat_dom_sf"/>
</dbReference>
<dbReference type="Gene3D" id="1.10.1370.10">
    <property type="entry name" value="Neurolysin, domain 3"/>
    <property type="match status" value="1"/>
</dbReference>
<dbReference type="Gene3D" id="1.20.1050.40">
    <property type="entry name" value="Endopeptidase. Chain P, domain 1"/>
    <property type="match status" value="1"/>
</dbReference>
<dbReference type="GO" id="GO:0004222">
    <property type="term" value="F:metalloendopeptidase activity"/>
    <property type="evidence" value="ECO:0007669"/>
    <property type="project" value="UniProtKB-EC"/>
</dbReference>
<evidence type="ECO:0000259" key="11">
    <source>
        <dbReference type="Pfam" id="PF19310"/>
    </source>
</evidence>
<proteinExistence type="inferred from homology"/>
<dbReference type="Pfam" id="PF19310">
    <property type="entry name" value="TOP_N"/>
    <property type="match status" value="1"/>
</dbReference>
<dbReference type="OrthoDB" id="9773538at2"/>
<evidence type="ECO:0000256" key="9">
    <source>
        <dbReference type="RuleBase" id="RU003435"/>
    </source>
</evidence>
<dbReference type="GO" id="GO:0006508">
    <property type="term" value="P:proteolysis"/>
    <property type="evidence" value="ECO:0007669"/>
    <property type="project" value="UniProtKB-KW"/>
</dbReference>
<keyword evidence="6 9" id="KW-0482">Metalloprotease</keyword>
<evidence type="ECO:0000256" key="7">
    <source>
        <dbReference type="ARBA" id="ARBA00024603"/>
    </source>
</evidence>
<accession>A0A193LKB5</accession>
<keyword evidence="4 9" id="KW-0378">Hydrolase</keyword>
<dbReference type="InterPro" id="IPR034005">
    <property type="entry name" value="M3A_DCP"/>
</dbReference>
<dbReference type="GO" id="GO:0006518">
    <property type="term" value="P:peptide metabolic process"/>
    <property type="evidence" value="ECO:0007669"/>
    <property type="project" value="TreeGrafter"/>
</dbReference>
<dbReference type="InterPro" id="IPR045090">
    <property type="entry name" value="Pept_M3A_M3B"/>
</dbReference>
<dbReference type="PANTHER" id="PTHR11804:SF84">
    <property type="entry name" value="SACCHAROLYSIN"/>
    <property type="match status" value="1"/>
</dbReference>
<protein>
    <recommendedName>
        <fullName evidence="8">oligopeptidase A</fullName>
        <ecNumber evidence="8">3.4.24.70</ecNumber>
    </recommendedName>
</protein>
<feature type="domain" description="Peptidase M3A/M3B catalytic" evidence="10">
    <location>
        <begin position="223"/>
        <end position="669"/>
    </location>
</feature>
<dbReference type="InterPro" id="IPR045666">
    <property type="entry name" value="OpdA_N"/>
</dbReference>
<evidence type="ECO:0000256" key="5">
    <source>
        <dbReference type="ARBA" id="ARBA00022833"/>
    </source>
</evidence>
<evidence type="ECO:0000313" key="13">
    <source>
        <dbReference type="Proteomes" id="UP000092695"/>
    </source>
</evidence>
<evidence type="ECO:0000313" key="12">
    <source>
        <dbReference type="EMBL" id="ANO52881.1"/>
    </source>
</evidence>
<dbReference type="GO" id="GO:0046872">
    <property type="term" value="F:metal ion binding"/>
    <property type="evidence" value="ECO:0007669"/>
    <property type="project" value="UniProtKB-UniRule"/>
</dbReference>
<gene>
    <name evidence="12" type="ORF">BA177_00400</name>
</gene>
<dbReference type="FunFam" id="3.40.390.10:FF:000009">
    <property type="entry name" value="Oligopeptidase A"/>
    <property type="match status" value="1"/>
</dbReference>
<keyword evidence="13" id="KW-1185">Reference proteome</keyword>
<evidence type="ECO:0000256" key="1">
    <source>
        <dbReference type="ARBA" id="ARBA00006040"/>
    </source>
</evidence>
<keyword evidence="3 9" id="KW-0479">Metal-binding</keyword>
<keyword evidence="2 9" id="KW-0645">Protease</keyword>
<comment type="similarity">
    <text evidence="1 9">Belongs to the peptidase M3 family.</text>
</comment>
<evidence type="ECO:0000256" key="2">
    <source>
        <dbReference type="ARBA" id="ARBA00022670"/>
    </source>
</evidence>
<dbReference type="InterPro" id="IPR001567">
    <property type="entry name" value="Pept_M3A_M3B_dom"/>
</dbReference>